<protein>
    <submittedName>
        <fullName evidence="3">Sod_Cu domain-containing protein</fullName>
    </submittedName>
</protein>
<reference evidence="2" key="1">
    <citation type="journal article" date="2013" name="Genetics">
        <title>The draft genome and transcriptome of Panagrellus redivivus are shaped by the harsh demands of a free-living lifestyle.</title>
        <authorList>
            <person name="Srinivasan J."/>
            <person name="Dillman A.R."/>
            <person name="Macchietto M.G."/>
            <person name="Heikkinen L."/>
            <person name="Lakso M."/>
            <person name="Fracchia K.M."/>
            <person name="Antoshechkin I."/>
            <person name="Mortazavi A."/>
            <person name="Wong G."/>
            <person name="Sternberg P.W."/>
        </authorList>
    </citation>
    <scope>NUCLEOTIDE SEQUENCE [LARGE SCALE GENOMIC DNA]</scope>
    <source>
        <strain evidence="2">MT8872</strain>
    </source>
</reference>
<feature type="signal peptide" evidence="1">
    <location>
        <begin position="1"/>
        <end position="23"/>
    </location>
</feature>
<evidence type="ECO:0000256" key="1">
    <source>
        <dbReference type="SAM" id="SignalP"/>
    </source>
</evidence>
<evidence type="ECO:0000313" key="3">
    <source>
        <dbReference type="WBParaSite" id="Pan_g1083.t1"/>
    </source>
</evidence>
<dbReference type="WBParaSite" id="Pan_g1083.t1">
    <property type="protein sequence ID" value="Pan_g1083.t1"/>
    <property type="gene ID" value="Pan_g1083"/>
</dbReference>
<accession>A0A7E4UND0</accession>
<name>A0A7E4UND0_PANRE</name>
<keyword evidence="2" id="KW-1185">Reference proteome</keyword>
<keyword evidence="1" id="KW-0732">Signal</keyword>
<reference evidence="3" key="2">
    <citation type="submission" date="2020-10" db="UniProtKB">
        <authorList>
            <consortium name="WormBaseParasite"/>
        </authorList>
    </citation>
    <scope>IDENTIFICATION</scope>
</reference>
<dbReference type="AlphaFoldDB" id="A0A7E4UND0"/>
<organism evidence="2 3">
    <name type="scientific">Panagrellus redivivus</name>
    <name type="common">Microworm</name>
    <dbReference type="NCBI Taxonomy" id="6233"/>
    <lineage>
        <taxon>Eukaryota</taxon>
        <taxon>Metazoa</taxon>
        <taxon>Ecdysozoa</taxon>
        <taxon>Nematoda</taxon>
        <taxon>Chromadorea</taxon>
        <taxon>Rhabditida</taxon>
        <taxon>Tylenchina</taxon>
        <taxon>Panagrolaimomorpha</taxon>
        <taxon>Panagrolaimoidea</taxon>
        <taxon>Panagrolaimidae</taxon>
        <taxon>Panagrellus</taxon>
    </lineage>
</organism>
<feature type="chain" id="PRO_5028915642" evidence="1">
    <location>
        <begin position="24"/>
        <end position="120"/>
    </location>
</feature>
<proteinExistence type="predicted"/>
<sequence>MVGVVSPTSLLFVCAVLSPPPHAQPSAPPDCPEVFAAAVGGVCDFHAHNGPDVYESYHANQPRDKTALASAADVYNFRVSKNTSVSLAGLCFRIGCPGQVVGEIDFIHEIGVFDVNDEMS</sequence>
<evidence type="ECO:0000313" key="2">
    <source>
        <dbReference type="Proteomes" id="UP000492821"/>
    </source>
</evidence>
<dbReference type="Proteomes" id="UP000492821">
    <property type="component" value="Unassembled WGS sequence"/>
</dbReference>